<feature type="chain" id="PRO_5004795233" evidence="6">
    <location>
        <begin position="20"/>
        <end position="454"/>
    </location>
</feature>
<reference evidence="8 9" key="1">
    <citation type="journal article" date="2014" name="Genome Announc.">
        <title>Genome Sequence and Methylome of Soil Bacterium Gemmatirosa kalamazoonensis KBS708T, a Member of the Rarely Cultivated Gemmatimonadetes Phylum.</title>
        <authorList>
            <person name="Debruyn J.M."/>
            <person name="Radosevich M."/>
            <person name="Wommack K.E."/>
            <person name="Polson S.W."/>
            <person name="Hauser L.J."/>
            <person name="Fawaz M.N."/>
            <person name="Korlach J."/>
            <person name="Tsai Y.C."/>
        </authorList>
    </citation>
    <scope>NUCLEOTIDE SEQUENCE [LARGE SCALE GENOMIC DNA]</scope>
    <source>
        <strain evidence="8 9">KBS708</strain>
        <plasmid evidence="9">Plasmid 1</plasmid>
    </source>
</reference>
<keyword evidence="5" id="KW-0998">Cell outer membrane</keyword>
<comment type="similarity">
    <text evidence="2">Belongs to the SusD family.</text>
</comment>
<feature type="domain" description="RagB/SusD" evidence="7">
    <location>
        <begin position="343"/>
        <end position="420"/>
    </location>
</feature>
<sequence>MTRTALLRRIALVPAAVLAGAAACNDLLQVDNPNNVNVEALSNPASAPNQVNGELAALTRGANELVGLVVTASDELTWTGSLDGMDRLNRGFVRDPTIEFVIDATTAMSQARYMAARTVAQLEQFKAANQLTDPTQLALANLYAAVTYDYLANHFDDFVIASAEREAGAPIGSAKMVTLYDSAEAAATRGLALLPATSATALVRGQLTAMRARAKFDRAIWQKLNPSGKAPADPLVSDQGAADDAVAALTIFAGTTGGADARLPLTVTTGMAIGNCFLPSCTNSRKEIAFNPALGSYNYTTRALTVALRDPITNQPDPVLQSLMQEFVTGNLLTTLIATGARDMRLIAAEVALAKGNTTEFATQINALRALNNLPAWTGAAGQPSARDILIHERRVNLFLQGRRLNDMYRFGIVDPAWSAQGETLTCPGAELPIGDIERQTNPNMPSTQPACGS</sequence>
<accession>W0RPG5</accession>
<dbReference type="HOGENOM" id="CLU_620935_0_0_0"/>
<comment type="subcellular location">
    <subcellularLocation>
        <location evidence="1">Cell outer membrane</location>
    </subcellularLocation>
</comment>
<keyword evidence="3 6" id="KW-0732">Signal</keyword>
<dbReference type="OrthoDB" id="1522814at2"/>
<keyword evidence="8" id="KW-0614">Plasmid</keyword>
<dbReference type="PATRIC" id="fig|861299.3.peg.4900"/>
<organism evidence="8 9">
    <name type="scientific">Gemmatirosa kalamazoonensis</name>
    <dbReference type="NCBI Taxonomy" id="861299"/>
    <lineage>
        <taxon>Bacteria</taxon>
        <taxon>Pseudomonadati</taxon>
        <taxon>Gemmatimonadota</taxon>
        <taxon>Gemmatimonadia</taxon>
        <taxon>Gemmatimonadales</taxon>
        <taxon>Gemmatimonadaceae</taxon>
        <taxon>Gemmatirosa</taxon>
    </lineage>
</organism>
<dbReference type="InterPro" id="IPR012944">
    <property type="entry name" value="SusD_RagB_dom"/>
</dbReference>
<keyword evidence="4" id="KW-0472">Membrane</keyword>
<evidence type="ECO:0000313" key="8">
    <source>
        <dbReference type="EMBL" id="AHG92382.1"/>
    </source>
</evidence>
<protein>
    <submittedName>
        <fullName evidence="8">RagB/SusD domain-containing protein</fullName>
    </submittedName>
</protein>
<dbReference type="AlphaFoldDB" id="W0RPG5"/>
<evidence type="ECO:0000256" key="1">
    <source>
        <dbReference type="ARBA" id="ARBA00004442"/>
    </source>
</evidence>
<feature type="signal peptide" evidence="6">
    <location>
        <begin position="1"/>
        <end position="19"/>
    </location>
</feature>
<evidence type="ECO:0000256" key="5">
    <source>
        <dbReference type="ARBA" id="ARBA00023237"/>
    </source>
</evidence>
<gene>
    <name evidence="8" type="ORF">J421_4847</name>
</gene>
<evidence type="ECO:0000256" key="2">
    <source>
        <dbReference type="ARBA" id="ARBA00006275"/>
    </source>
</evidence>
<dbReference type="Pfam" id="PF07980">
    <property type="entry name" value="SusD_RagB"/>
    <property type="match status" value="1"/>
</dbReference>
<dbReference type="EMBL" id="CP007129">
    <property type="protein sequence ID" value="AHG92382.1"/>
    <property type="molecule type" value="Genomic_DNA"/>
</dbReference>
<geneLocation type="plasmid" evidence="8 9">
    <name>1</name>
</geneLocation>
<dbReference type="Proteomes" id="UP000019151">
    <property type="component" value="Plasmid 1"/>
</dbReference>
<evidence type="ECO:0000259" key="7">
    <source>
        <dbReference type="Pfam" id="PF07980"/>
    </source>
</evidence>
<keyword evidence="9" id="KW-1185">Reference proteome</keyword>
<dbReference type="SUPFAM" id="SSF48452">
    <property type="entry name" value="TPR-like"/>
    <property type="match status" value="1"/>
</dbReference>
<dbReference type="Gene3D" id="1.25.40.390">
    <property type="match status" value="1"/>
</dbReference>
<dbReference type="InParanoid" id="W0RPG5"/>
<evidence type="ECO:0000256" key="6">
    <source>
        <dbReference type="SAM" id="SignalP"/>
    </source>
</evidence>
<name>W0RPG5_9BACT</name>
<evidence type="ECO:0000256" key="3">
    <source>
        <dbReference type="ARBA" id="ARBA00022729"/>
    </source>
</evidence>
<dbReference type="InterPro" id="IPR011990">
    <property type="entry name" value="TPR-like_helical_dom_sf"/>
</dbReference>
<proteinExistence type="inferred from homology"/>
<evidence type="ECO:0000256" key="4">
    <source>
        <dbReference type="ARBA" id="ARBA00023136"/>
    </source>
</evidence>
<evidence type="ECO:0000313" key="9">
    <source>
        <dbReference type="Proteomes" id="UP000019151"/>
    </source>
</evidence>
<dbReference type="PROSITE" id="PS51257">
    <property type="entry name" value="PROKAR_LIPOPROTEIN"/>
    <property type="match status" value="1"/>
</dbReference>
<dbReference type="RefSeq" id="WP_025413726.1">
    <property type="nucleotide sequence ID" value="NZ_CP007129.1"/>
</dbReference>
<dbReference type="KEGG" id="gba:J421_4847"/>
<dbReference type="GO" id="GO:0009279">
    <property type="term" value="C:cell outer membrane"/>
    <property type="evidence" value="ECO:0007669"/>
    <property type="project" value="UniProtKB-SubCell"/>
</dbReference>